<proteinExistence type="predicted"/>
<feature type="region of interest" description="Disordered" evidence="1">
    <location>
        <begin position="19"/>
        <end position="40"/>
    </location>
</feature>
<feature type="compositionally biased region" description="Polar residues" evidence="1">
    <location>
        <begin position="350"/>
        <end position="364"/>
    </location>
</feature>
<evidence type="ECO:0000313" key="3">
    <source>
        <dbReference type="Proteomes" id="UP000663855"/>
    </source>
</evidence>
<evidence type="ECO:0000256" key="1">
    <source>
        <dbReference type="SAM" id="MobiDB-lite"/>
    </source>
</evidence>
<reference evidence="2" key="1">
    <citation type="submission" date="2021-02" db="EMBL/GenBank/DDBJ databases">
        <authorList>
            <person name="Nowell W R."/>
        </authorList>
    </citation>
    <scope>NUCLEOTIDE SEQUENCE</scope>
</reference>
<accession>A0A814MV20</accession>
<dbReference type="AlphaFoldDB" id="A0A814MV20"/>
<gene>
    <name evidence="2" type="ORF">CJN711_LOCUS6378</name>
</gene>
<feature type="compositionally biased region" description="Acidic residues" evidence="1">
    <location>
        <begin position="370"/>
        <end position="380"/>
    </location>
</feature>
<sequence>MPRVAECYTLDGVSVSSTFDADDNMSDDLDDCPNPKANKKSKSINTIAFQNVQSNMTEEINIPPVTPTQTTASRDLHSVSICTNTKVHCRADQSMFSNENHRSDPHLFVERSGSFIGADDEDNRALNNRLPLTQNPIEYDENQLSFTPNVGDNRTNCNLSQCTNSFNIDRSIIRLSDLSNNSRENRPTNTPIHIRTVDILIKPRESFWNELNFFMDSCNNVYQGDGRTMDNIAGELGLNPLILQQVQREADKADKVAMNIRRKLCPTRADQLYVNSIKNVPTSTLQNIYTLARLSFPKGNLNYKKMRNDIAASLRQGHFNSKGTTNTSFIDSETQQNDQSDDEHEIVVSGETSAHSKSSFQARNSIDHIIDDDDEDDDEEELKHEWDYMENIDQM</sequence>
<dbReference type="Proteomes" id="UP000663855">
    <property type="component" value="Unassembled WGS sequence"/>
</dbReference>
<feature type="compositionally biased region" description="Acidic residues" evidence="1">
    <location>
        <begin position="20"/>
        <end position="31"/>
    </location>
</feature>
<comment type="caution">
    <text evidence="2">The sequence shown here is derived from an EMBL/GenBank/DDBJ whole genome shotgun (WGS) entry which is preliminary data.</text>
</comment>
<feature type="compositionally biased region" description="Polar residues" evidence="1">
    <location>
        <begin position="318"/>
        <end position="338"/>
    </location>
</feature>
<feature type="region of interest" description="Disordered" evidence="1">
    <location>
        <begin position="317"/>
        <end position="381"/>
    </location>
</feature>
<dbReference type="EMBL" id="CAJNOV010001955">
    <property type="protein sequence ID" value="CAF1084785.1"/>
    <property type="molecule type" value="Genomic_DNA"/>
</dbReference>
<evidence type="ECO:0000313" key="2">
    <source>
        <dbReference type="EMBL" id="CAF1084785.1"/>
    </source>
</evidence>
<organism evidence="2 3">
    <name type="scientific">Rotaria magnacalcarata</name>
    <dbReference type="NCBI Taxonomy" id="392030"/>
    <lineage>
        <taxon>Eukaryota</taxon>
        <taxon>Metazoa</taxon>
        <taxon>Spiralia</taxon>
        <taxon>Gnathifera</taxon>
        <taxon>Rotifera</taxon>
        <taxon>Eurotatoria</taxon>
        <taxon>Bdelloidea</taxon>
        <taxon>Philodinida</taxon>
        <taxon>Philodinidae</taxon>
        <taxon>Rotaria</taxon>
    </lineage>
</organism>
<name>A0A814MV20_9BILA</name>
<protein>
    <submittedName>
        <fullName evidence="2">Uncharacterized protein</fullName>
    </submittedName>
</protein>